<evidence type="ECO:0000256" key="1">
    <source>
        <dbReference type="ARBA" id="ARBA00002313"/>
    </source>
</evidence>
<evidence type="ECO:0000256" key="13">
    <source>
        <dbReference type="RuleBase" id="RU003943"/>
    </source>
</evidence>
<comment type="similarity">
    <text evidence="3 13">Belongs to the ABC-3 integral membrane protein family.</text>
</comment>
<feature type="transmembrane region" description="Helical" evidence="14">
    <location>
        <begin position="15"/>
        <end position="35"/>
    </location>
</feature>
<evidence type="ECO:0000256" key="12">
    <source>
        <dbReference type="ARBA" id="ARBA00040080"/>
    </source>
</evidence>
<feature type="transmembrane region" description="Helical" evidence="14">
    <location>
        <begin position="223"/>
        <end position="243"/>
    </location>
</feature>
<evidence type="ECO:0000256" key="3">
    <source>
        <dbReference type="ARBA" id="ARBA00008034"/>
    </source>
</evidence>
<dbReference type="Proteomes" id="UP001165633">
    <property type="component" value="Unassembled WGS sequence"/>
</dbReference>
<keyword evidence="5" id="KW-1003">Cell membrane</keyword>
<feature type="transmembrane region" description="Helical" evidence="14">
    <location>
        <begin position="93"/>
        <end position="110"/>
    </location>
</feature>
<keyword evidence="16" id="KW-1185">Reference proteome</keyword>
<dbReference type="PANTHER" id="PTHR30477">
    <property type="entry name" value="ABC-TRANSPORTER METAL-BINDING PROTEIN"/>
    <property type="match status" value="1"/>
</dbReference>
<comment type="subcellular location">
    <subcellularLocation>
        <location evidence="2 13">Cell membrane</location>
        <topology evidence="2 13">Multi-pass membrane protein</topology>
    </subcellularLocation>
</comment>
<keyword evidence="9 14" id="KW-1133">Transmembrane helix</keyword>
<sequence length="295" mass="31041">MSEPGLFTFPFMQHAFLGCFLVSLLAGSLGWFMLLRRQAFAAHALPHIGFSGAAAAVWLHLPPLTGMMAASMMGGLFMGQEKQGRGHPAQRDTMTGLILAASLGIGVWCLHEANEASSQTTTLLFGDVLGLDMPTLGLLAGLVAICLAGLAVLWRPLLFISLSPSLAEAQGLSSTRLGQLFLLLAALASAACAEIAGALLCFSLMIGPASAALKLGLSPARGILCSVLGALLLSWGGLILSWYSDIPLPFWISLGGVNLYLLASLIMKRRARQKTPLRTIRNPSCSPVSDGKREA</sequence>
<feature type="transmembrane region" description="Helical" evidence="14">
    <location>
        <begin position="249"/>
        <end position="267"/>
    </location>
</feature>
<organism evidence="15 16">
    <name type="scientific">Bombella dulcis</name>
    <dbReference type="NCBI Taxonomy" id="2967339"/>
    <lineage>
        <taxon>Bacteria</taxon>
        <taxon>Pseudomonadati</taxon>
        <taxon>Pseudomonadota</taxon>
        <taxon>Alphaproteobacteria</taxon>
        <taxon>Acetobacterales</taxon>
        <taxon>Acetobacteraceae</taxon>
        <taxon>Bombella</taxon>
    </lineage>
</organism>
<evidence type="ECO:0000256" key="9">
    <source>
        <dbReference type="ARBA" id="ARBA00022989"/>
    </source>
</evidence>
<keyword evidence="8" id="KW-0864">Zinc transport</keyword>
<evidence type="ECO:0000256" key="7">
    <source>
        <dbReference type="ARBA" id="ARBA00022833"/>
    </source>
</evidence>
<dbReference type="Gene3D" id="1.10.3470.10">
    <property type="entry name" value="ABC transporter involved in vitamin B12 uptake, BtuC"/>
    <property type="match status" value="1"/>
</dbReference>
<gene>
    <name evidence="15" type="ORF">NQF87_05570</name>
</gene>
<feature type="transmembrane region" description="Helical" evidence="14">
    <location>
        <begin position="131"/>
        <end position="154"/>
    </location>
</feature>
<feature type="transmembrane region" description="Helical" evidence="14">
    <location>
        <begin position="180"/>
        <end position="202"/>
    </location>
</feature>
<evidence type="ECO:0000256" key="8">
    <source>
        <dbReference type="ARBA" id="ARBA00022906"/>
    </source>
</evidence>
<comment type="function">
    <text evidence="1">Involved in the high-affinity zinc uptake transport system.</text>
</comment>
<reference evidence="15" key="1">
    <citation type="submission" date="2022-07" db="EMBL/GenBank/DDBJ databases">
        <title>Bombella genomes.</title>
        <authorList>
            <person name="Harer L."/>
            <person name="Styblova S."/>
            <person name="Ehrmann M."/>
        </authorList>
    </citation>
    <scope>NUCLEOTIDE SEQUENCE</scope>
    <source>
        <strain evidence="15">TMW 2.2559</strain>
    </source>
</reference>
<feature type="transmembrane region" description="Helical" evidence="14">
    <location>
        <begin position="47"/>
        <end position="73"/>
    </location>
</feature>
<dbReference type="SUPFAM" id="SSF81345">
    <property type="entry name" value="ABC transporter involved in vitamin B12 uptake, BtuC"/>
    <property type="match status" value="1"/>
</dbReference>
<evidence type="ECO:0000313" key="16">
    <source>
        <dbReference type="Proteomes" id="UP001165633"/>
    </source>
</evidence>
<evidence type="ECO:0000256" key="4">
    <source>
        <dbReference type="ARBA" id="ARBA00022448"/>
    </source>
</evidence>
<keyword evidence="10" id="KW-0406">Ion transport</keyword>
<accession>A0ABT3WBW8</accession>
<comment type="caution">
    <text evidence="15">The sequence shown here is derived from an EMBL/GenBank/DDBJ whole genome shotgun (WGS) entry which is preliminary data.</text>
</comment>
<evidence type="ECO:0000256" key="14">
    <source>
        <dbReference type="SAM" id="Phobius"/>
    </source>
</evidence>
<keyword evidence="11 14" id="KW-0472">Membrane</keyword>
<evidence type="ECO:0000256" key="6">
    <source>
        <dbReference type="ARBA" id="ARBA00022692"/>
    </source>
</evidence>
<evidence type="ECO:0000313" key="15">
    <source>
        <dbReference type="EMBL" id="MCX5616441.1"/>
    </source>
</evidence>
<keyword evidence="6 13" id="KW-0812">Transmembrane</keyword>
<dbReference type="Pfam" id="PF00950">
    <property type="entry name" value="ABC-3"/>
    <property type="match status" value="1"/>
</dbReference>
<protein>
    <recommendedName>
        <fullName evidence="12">High-affinity zinc uptake system membrane protein ZnuB</fullName>
    </recommendedName>
</protein>
<dbReference type="EMBL" id="JANIDV010000003">
    <property type="protein sequence ID" value="MCX5616441.1"/>
    <property type="molecule type" value="Genomic_DNA"/>
</dbReference>
<proteinExistence type="inferred from homology"/>
<evidence type="ECO:0000256" key="11">
    <source>
        <dbReference type="ARBA" id="ARBA00023136"/>
    </source>
</evidence>
<evidence type="ECO:0000256" key="10">
    <source>
        <dbReference type="ARBA" id="ARBA00023065"/>
    </source>
</evidence>
<keyword evidence="7" id="KW-0862">Zinc</keyword>
<dbReference type="PANTHER" id="PTHR30477:SF23">
    <property type="entry name" value="HIGH-AFFINITY ZINC UPTAKE SYSTEM MEMBRANE PROTEIN ZNUB"/>
    <property type="match status" value="1"/>
</dbReference>
<dbReference type="InterPro" id="IPR037294">
    <property type="entry name" value="ABC_BtuC-like"/>
</dbReference>
<dbReference type="RefSeq" id="WP_266127437.1">
    <property type="nucleotide sequence ID" value="NZ_JANIDV010000003.1"/>
</dbReference>
<evidence type="ECO:0000256" key="5">
    <source>
        <dbReference type="ARBA" id="ARBA00022475"/>
    </source>
</evidence>
<dbReference type="InterPro" id="IPR001626">
    <property type="entry name" value="ABC_TroCD"/>
</dbReference>
<name>A0ABT3WBW8_9PROT</name>
<evidence type="ECO:0000256" key="2">
    <source>
        <dbReference type="ARBA" id="ARBA00004651"/>
    </source>
</evidence>
<keyword evidence="4 13" id="KW-0813">Transport</keyword>